<organism evidence="1 2">
    <name type="scientific">Gossypium barbadense</name>
    <name type="common">Sea Island cotton</name>
    <name type="synonym">Hibiscus barbadensis</name>
    <dbReference type="NCBI Taxonomy" id="3634"/>
    <lineage>
        <taxon>Eukaryota</taxon>
        <taxon>Viridiplantae</taxon>
        <taxon>Streptophyta</taxon>
        <taxon>Embryophyta</taxon>
        <taxon>Tracheophyta</taxon>
        <taxon>Spermatophyta</taxon>
        <taxon>Magnoliopsida</taxon>
        <taxon>eudicotyledons</taxon>
        <taxon>Gunneridae</taxon>
        <taxon>Pentapetalae</taxon>
        <taxon>rosids</taxon>
        <taxon>malvids</taxon>
        <taxon>Malvales</taxon>
        <taxon>Malvaceae</taxon>
        <taxon>Malvoideae</taxon>
        <taxon>Gossypium</taxon>
    </lineage>
</organism>
<reference evidence="1 2" key="1">
    <citation type="submission" date="2015-01" db="EMBL/GenBank/DDBJ databases">
        <title>Genome of allotetraploid Gossypium barbadense reveals genomic plasticity and fiber elongation in cotton evolution.</title>
        <authorList>
            <person name="Chen X."/>
            <person name="Liu X."/>
            <person name="Zhao B."/>
            <person name="Zheng H."/>
            <person name="Hu Y."/>
            <person name="Lu G."/>
            <person name="Yang C."/>
            <person name="Chen J."/>
            <person name="Shan C."/>
            <person name="Zhang L."/>
            <person name="Zhou Y."/>
            <person name="Wang L."/>
            <person name="Guo W."/>
            <person name="Bai Y."/>
            <person name="Ruan J."/>
            <person name="Shangguan X."/>
            <person name="Mao Y."/>
            <person name="Jiang J."/>
            <person name="Zhu Y."/>
            <person name="Lei J."/>
            <person name="Kang H."/>
            <person name="Chen S."/>
            <person name="He X."/>
            <person name="Wang R."/>
            <person name="Wang Y."/>
            <person name="Chen J."/>
            <person name="Wang L."/>
            <person name="Yu S."/>
            <person name="Wang B."/>
            <person name="Wei J."/>
            <person name="Song S."/>
            <person name="Lu X."/>
            <person name="Gao Z."/>
            <person name="Gu W."/>
            <person name="Deng X."/>
            <person name="Ma D."/>
            <person name="Wang S."/>
            <person name="Liang W."/>
            <person name="Fang L."/>
            <person name="Cai C."/>
            <person name="Zhu X."/>
            <person name="Zhou B."/>
            <person name="Zhang Y."/>
            <person name="Chen Z."/>
            <person name="Xu S."/>
            <person name="Zhu R."/>
            <person name="Wang S."/>
            <person name="Zhang T."/>
            <person name="Zhao G."/>
        </authorList>
    </citation>
    <scope>NUCLEOTIDE SEQUENCE [LARGE SCALE GENOMIC DNA]</scope>
    <source>
        <strain evidence="2">cv. Xinhai21</strain>
        <tissue evidence="1">Leaf</tissue>
    </source>
</reference>
<name>A0A2P5WDU0_GOSBA</name>
<dbReference type="AlphaFoldDB" id="A0A2P5WDU0"/>
<gene>
    <name evidence="1" type="ORF">GOBAR_AA31441</name>
</gene>
<dbReference type="Proteomes" id="UP000239757">
    <property type="component" value="Unassembled WGS sequence"/>
</dbReference>
<proteinExistence type="predicted"/>
<accession>A0A2P5WDU0</accession>
<evidence type="ECO:0000313" key="2">
    <source>
        <dbReference type="Proteomes" id="UP000239757"/>
    </source>
</evidence>
<dbReference type="EMBL" id="KZ668012">
    <property type="protein sequence ID" value="PPR89245.1"/>
    <property type="molecule type" value="Genomic_DNA"/>
</dbReference>
<protein>
    <submittedName>
        <fullName evidence="1">Uncharacterized protein</fullName>
    </submittedName>
</protein>
<evidence type="ECO:0000313" key="1">
    <source>
        <dbReference type="EMBL" id="PPR89245.1"/>
    </source>
</evidence>
<sequence length="77" mass="8560">MVRRLFRTLWKVRGVVEVFTPSFWLGVGDSCRDRWHSGWLETTGGGLVRVLSVEVLVSDLGLLVCFFSSAGTERTAG</sequence>